<evidence type="ECO:0000256" key="14">
    <source>
        <dbReference type="PROSITE-ProRule" id="PRU00110"/>
    </source>
</evidence>
<dbReference type="InterPro" id="IPR036641">
    <property type="entry name" value="HPT_dom_sf"/>
</dbReference>
<gene>
    <name evidence="22" type="ORF">GCM10007933_28520</name>
</gene>
<dbReference type="SUPFAM" id="SSF52172">
    <property type="entry name" value="CheY-like"/>
    <property type="match status" value="2"/>
</dbReference>
<evidence type="ECO:0000256" key="6">
    <source>
        <dbReference type="ARBA" id="ARBA00022679"/>
    </source>
</evidence>
<dbReference type="PANTHER" id="PTHR45339:SF1">
    <property type="entry name" value="HYBRID SIGNAL TRANSDUCTION HISTIDINE KINASE J"/>
    <property type="match status" value="1"/>
</dbReference>
<dbReference type="Pfam" id="PF01627">
    <property type="entry name" value="Hpt"/>
    <property type="match status" value="1"/>
</dbReference>
<keyword evidence="6" id="KW-0808">Transferase</keyword>
<organism evidence="22 23">
    <name type="scientific">Zoogloea oryzae</name>
    <dbReference type="NCBI Taxonomy" id="310767"/>
    <lineage>
        <taxon>Bacteria</taxon>
        <taxon>Pseudomonadati</taxon>
        <taxon>Pseudomonadota</taxon>
        <taxon>Betaproteobacteria</taxon>
        <taxon>Rhodocyclales</taxon>
        <taxon>Zoogloeaceae</taxon>
        <taxon>Zoogloea</taxon>
    </lineage>
</organism>
<dbReference type="Pfam" id="PF00672">
    <property type="entry name" value="HAMP"/>
    <property type="match status" value="1"/>
</dbReference>
<evidence type="ECO:0000313" key="23">
    <source>
        <dbReference type="Proteomes" id="UP001157167"/>
    </source>
</evidence>
<evidence type="ECO:0000256" key="16">
    <source>
        <dbReference type="SAM" id="MobiDB-lite"/>
    </source>
</evidence>
<evidence type="ECO:0000256" key="4">
    <source>
        <dbReference type="ARBA" id="ARBA00022475"/>
    </source>
</evidence>
<feature type="transmembrane region" description="Helical" evidence="17">
    <location>
        <begin position="166"/>
        <end position="188"/>
    </location>
</feature>
<evidence type="ECO:0000313" key="22">
    <source>
        <dbReference type="EMBL" id="GLT23386.1"/>
    </source>
</evidence>
<dbReference type="SUPFAM" id="SSF158472">
    <property type="entry name" value="HAMP domain-like"/>
    <property type="match status" value="1"/>
</dbReference>
<dbReference type="Gene3D" id="3.30.565.10">
    <property type="entry name" value="Histidine kinase-like ATPase, C-terminal domain"/>
    <property type="match status" value="1"/>
</dbReference>
<dbReference type="RefSeq" id="WP_284188591.1">
    <property type="nucleotide sequence ID" value="NZ_BSPX01000046.1"/>
</dbReference>
<dbReference type="InterPro" id="IPR036890">
    <property type="entry name" value="HATPase_C_sf"/>
</dbReference>
<evidence type="ECO:0000256" key="12">
    <source>
        <dbReference type="ARBA" id="ARBA00023012"/>
    </source>
</evidence>
<feature type="domain" description="Histidine kinase" evidence="18">
    <location>
        <begin position="286"/>
        <end position="507"/>
    </location>
</feature>
<dbReference type="SMART" id="SM00448">
    <property type="entry name" value="REC"/>
    <property type="match status" value="2"/>
</dbReference>
<keyword evidence="13 17" id="KW-0472">Membrane</keyword>
<dbReference type="InterPro" id="IPR011006">
    <property type="entry name" value="CheY-like_superfamily"/>
</dbReference>
<dbReference type="SMART" id="SM00304">
    <property type="entry name" value="HAMP"/>
    <property type="match status" value="1"/>
</dbReference>
<dbReference type="Pfam" id="PF02518">
    <property type="entry name" value="HATPase_c"/>
    <property type="match status" value="1"/>
</dbReference>
<feature type="modified residue" description="Phosphohistidine" evidence="14">
    <location>
        <position position="862"/>
    </location>
</feature>
<evidence type="ECO:0000256" key="15">
    <source>
        <dbReference type="PROSITE-ProRule" id="PRU00169"/>
    </source>
</evidence>
<dbReference type="SUPFAM" id="SSF55874">
    <property type="entry name" value="ATPase domain of HSP90 chaperone/DNA topoisomerase II/histidine kinase"/>
    <property type="match status" value="1"/>
</dbReference>
<evidence type="ECO:0000256" key="9">
    <source>
        <dbReference type="ARBA" id="ARBA00022777"/>
    </source>
</evidence>
<dbReference type="Proteomes" id="UP001157167">
    <property type="component" value="Unassembled WGS sequence"/>
</dbReference>
<dbReference type="InterPro" id="IPR003661">
    <property type="entry name" value="HisK_dim/P_dom"/>
</dbReference>
<name>A0ABQ6FFR1_9RHOO</name>
<dbReference type="InterPro" id="IPR004358">
    <property type="entry name" value="Sig_transdc_His_kin-like_C"/>
</dbReference>
<feature type="modified residue" description="4-aspartylphosphate" evidence="15">
    <location>
        <position position="712"/>
    </location>
</feature>
<feature type="modified residue" description="4-aspartylphosphate" evidence="15">
    <location>
        <position position="580"/>
    </location>
</feature>
<keyword evidence="23" id="KW-1185">Reference proteome</keyword>
<dbReference type="Pfam" id="PF17152">
    <property type="entry name" value="CHASE8"/>
    <property type="match status" value="1"/>
</dbReference>
<comment type="subcellular location">
    <subcellularLocation>
        <location evidence="2">Cell membrane</location>
        <topology evidence="2">Multi-pass membrane protein</topology>
    </subcellularLocation>
</comment>
<evidence type="ECO:0000256" key="7">
    <source>
        <dbReference type="ARBA" id="ARBA00022692"/>
    </source>
</evidence>
<dbReference type="Pfam" id="PF00512">
    <property type="entry name" value="HisKA"/>
    <property type="match status" value="1"/>
</dbReference>
<evidence type="ECO:0000256" key="11">
    <source>
        <dbReference type="ARBA" id="ARBA00022989"/>
    </source>
</evidence>
<dbReference type="EC" id="2.7.13.3" evidence="3"/>
<dbReference type="SUPFAM" id="SSF47384">
    <property type="entry name" value="Homodimeric domain of signal transducing histidine kinase"/>
    <property type="match status" value="1"/>
</dbReference>
<evidence type="ECO:0000256" key="17">
    <source>
        <dbReference type="SAM" id="Phobius"/>
    </source>
</evidence>
<evidence type="ECO:0000256" key="13">
    <source>
        <dbReference type="ARBA" id="ARBA00023136"/>
    </source>
</evidence>
<accession>A0ABQ6FFR1</accession>
<dbReference type="SMART" id="SM00388">
    <property type="entry name" value="HisKA"/>
    <property type="match status" value="1"/>
</dbReference>
<dbReference type="CDD" id="cd16922">
    <property type="entry name" value="HATPase_EvgS-ArcB-TorS-like"/>
    <property type="match status" value="1"/>
</dbReference>
<dbReference type="InterPro" id="IPR036097">
    <property type="entry name" value="HisK_dim/P_sf"/>
</dbReference>
<evidence type="ECO:0000256" key="3">
    <source>
        <dbReference type="ARBA" id="ARBA00012438"/>
    </source>
</evidence>
<evidence type="ECO:0000256" key="1">
    <source>
        <dbReference type="ARBA" id="ARBA00000085"/>
    </source>
</evidence>
<dbReference type="CDD" id="cd17546">
    <property type="entry name" value="REC_hyHK_CKI1_RcsC-like"/>
    <property type="match status" value="1"/>
</dbReference>
<dbReference type="SMART" id="SM00387">
    <property type="entry name" value="HATPase_c"/>
    <property type="match status" value="1"/>
</dbReference>
<evidence type="ECO:0000259" key="19">
    <source>
        <dbReference type="PROSITE" id="PS50110"/>
    </source>
</evidence>
<feature type="domain" description="Response regulatory" evidence="19">
    <location>
        <begin position="663"/>
        <end position="782"/>
    </location>
</feature>
<feature type="domain" description="HAMP" evidence="20">
    <location>
        <begin position="193"/>
        <end position="246"/>
    </location>
</feature>
<dbReference type="PANTHER" id="PTHR45339">
    <property type="entry name" value="HYBRID SIGNAL TRANSDUCTION HISTIDINE KINASE J"/>
    <property type="match status" value="1"/>
</dbReference>
<proteinExistence type="predicted"/>
<dbReference type="Gene3D" id="6.10.340.10">
    <property type="match status" value="1"/>
</dbReference>
<dbReference type="InterPro" id="IPR008207">
    <property type="entry name" value="Sig_transdc_His_kin_Hpt_dom"/>
</dbReference>
<evidence type="ECO:0000259" key="21">
    <source>
        <dbReference type="PROSITE" id="PS50894"/>
    </source>
</evidence>
<keyword evidence="8" id="KW-0547">Nucleotide-binding</keyword>
<dbReference type="Gene3D" id="1.20.120.160">
    <property type="entry name" value="HPT domain"/>
    <property type="match status" value="1"/>
</dbReference>
<feature type="domain" description="Response regulatory" evidence="19">
    <location>
        <begin position="526"/>
        <end position="641"/>
    </location>
</feature>
<dbReference type="InterPro" id="IPR003594">
    <property type="entry name" value="HATPase_dom"/>
</dbReference>
<keyword evidence="7 17" id="KW-0812">Transmembrane</keyword>
<dbReference type="InterPro" id="IPR005467">
    <property type="entry name" value="His_kinase_dom"/>
</dbReference>
<keyword evidence="12" id="KW-0902">Two-component regulatory system</keyword>
<dbReference type="InterPro" id="IPR003660">
    <property type="entry name" value="HAMP_dom"/>
</dbReference>
<sequence>MSAAERPPSLLEKLLRAGSLRKKLRLINLLTTGSAFLIAVLLLAVHDYFELRSTFIEEARTKAEFVGRNSASAVVFDDQVAAEGFLRSLADDHQVRFAALWKPTGQPLATYTQAGTGAAPVLTQAPAAGYLLSLSALDVTQPIRVDGAQAGAVTLRFDLGKLYLRLMWHIIAFAVVILIALAIAHGLLARLNQTITDPMTRLVDVMDRVTAGADYGVRAPVVSDDEIGELARGFNAMLEQIQERDRSLASHRDQLEHKIETRTLELRRAKELAEAANQAKSDFLATMSHEIRTPMNAILGMTEMLRSTPLNAQQARFSDAVYQSGEHLLNIINDILDFSKVEAGKLELETIDFHLRQLIEDVGYMFARAAEAKGVELVCAVPHDAPLALRGDPVRLRQILTNLMSNAVKFTHQGEIVIRAQLLDEDDARARYRIEVKDSGIGIAPDAHDRIFSAFSQADNSTTRRYGGTGLGLAITRRLVELMGGQIGLDSNPGEGTCFWIELPLVKQASDATSPLTPAGQLAGRRVLLAIDNTSQRHTIGQIIQGWSMQPAGVASGADALRALERAATRRTGYDLAIIDLHQPEMDSTRLADAIRRQPAFAALPLLVVAPVGAGQATSADGVLTKPVRQSDLYDAIATVLFQTPRSAPTPTPAAPATGLSGHVLVAEDNPVNQQLAQAMLQSFGLQCTLANNGCEAIEKVRSGHFDLVLMDCQMPEMDGLEATARIRVLQDEGQIRPLPVIALTANAVSGDRERCLAAGMDAYLSKPFTREQLSRMLSTWLPGGHHATPEASQPSLPPPPVGDEPINPAALDAIRRIPGPNGPALVDRVIRSFLAETPPRLAEIGRSLREADTESLRRTAHYLKSSTAHVGAEGLAARFKALEATAHTTSPEAAQRILATIDEEWSRVCQALEATLEGNARHVES</sequence>
<feature type="transmembrane region" description="Helical" evidence="17">
    <location>
        <begin position="26"/>
        <end position="45"/>
    </location>
</feature>
<dbReference type="CDD" id="cd00082">
    <property type="entry name" value="HisKA"/>
    <property type="match status" value="1"/>
</dbReference>
<dbReference type="InterPro" id="IPR033417">
    <property type="entry name" value="CHASE8"/>
</dbReference>
<keyword evidence="5 15" id="KW-0597">Phosphoprotein</keyword>
<dbReference type="PROSITE" id="PS50109">
    <property type="entry name" value="HIS_KIN"/>
    <property type="match status" value="1"/>
</dbReference>
<comment type="catalytic activity">
    <reaction evidence="1">
        <text>ATP + protein L-histidine = ADP + protein N-phospho-L-histidine.</text>
        <dbReference type="EC" id="2.7.13.3"/>
    </reaction>
</comment>
<keyword evidence="9" id="KW-0418">Kinase</keyword>
<dbReference type="PROSITE" id="PS50110">
    <property type="entry name" value="RESPONSE_REGULATORY"/>
    <property type="match status" value="2"/>
</dbReference>
<feature type="region of interest" description="Disordered" evidence="16">
    <location>
        <begin position="781"/>
        <end position="808"/>
    </location>
</feature>
<evidence type="ECO:0000256" key="10">
    <source>
        <dbReference type="ARBA" id="ARBA00022840"/>
    </source>
</evidence>
<keyword evidence="10" id="KW-0067">ATP-binding</keyword>
<evidence type="ECO:0000256" key="2">
    <source>
        <dbReference type="ARBA" id="ARBA00004651"/>
    </source>
</evidence>
<dbReference type="PRINTS" id="PR00344">
    <property type="entry name" value="BCTRLSENSOR"/>
</dbReference>
<dbReference type="PROSITE" id="PS50885">
    <property type="entry name" value="HAMP"/>
    <property type="match status" value="1"/>
</dbReference>
<evidence type="ECO:0000259" key="18">
    <source>
        <dbReference type="PROSITE" id="PS50109"/>
    </source>
</evidence>
<dbReference type="Gene3D" id="3.40.50.2300">
    <property type="match status" value="2"/>
</dbReference>
<dbReference type="Gene3D" id="1.10.287.130">
    <property type="match status" value="1"/>
</dbReference>
<evidence type="ECO:0000256" key="8">
    <source>
        <dbReference type="ARBA" id="ARBA00022741"/>
    </source>
</evidence>
<comment type="caution">
    <text evidence="22">The sequence shown here is derived from an EMBL/GenBank/DDBJ whole genome shotgun (WGS) entry which is preliminary data.</text>
</comment>
<protein>
    <recommendedName>
        <fullName evidence="3">histidine kinase</fullName>
        <ecNumber evidence="3">2.7.13.3</ecNumber>
    </recommendedName>
</protein>
<evidence type="ECO:0000256" key="5">
    <source>
        <dbReference type="ARBA" id="ARBA00022553"/>
    </source>
</evidence>
<dbReference type="Pfam" id="PF00072">
    <property type="entry name" value="Response_reg"/>
    <property type="match status" value="1"/>
</dbReference>
<keyword evidence="11 17" id="KW-1133">Transmembrane helix</keyword>
<dbReference type="CDD" id="cd06225">
    <property type="entry name" value="HAMP"/>
    <property type="match status" value="1"/>
</dbReference>
<keyword evidence="4" id="KW-1003">Cell membrane</keyword>
<reference evidence="23" key="1">
    <citation type="journal article" date="2019" name="Int. J. Syst. Evol. Microbiol.">
        <title>The Global Catalogue of Microorganisms (GCM) 10K type strain sequencing project: providing services to taxonomists for standard genome sequencing and annotation.</title>
        <authorList>
            <consortium name="The Broad Institute Genomics Platform"/>
            <consortium name="The Broad Institute Genome Sequencing Center for Infectious Disease"/>
            <person name="Wu L."/>
            <person name="Ma J."/>
        </authorList>
    </citation>
    <scope>NUCLEOTIDE SEQUENCE [LARGE SCALE GENOMIC DNA]</scope>
    <source>
        <strain evidence="23">NBRC 102407</strain>
    </source>
</reference>
<dbReference type="PROSITE" id="PS50894">
    <property type="entry name" value="HPT"/>
    <property type="match status" value="1"/>
</dbReference>
<feature type="domain" description="HPt" evidence="21">
    <location>
        <begin position="823"/>
        <end position="916"/>
    </location>
</feature>
<dbReference type="EMBL" id="BSPX01000046">
    <property type="protein sequence ID" value="GLT23386.1"/>
    <property type="molecule type" value="Genomic_DNA"/>
</dbReference>
<evidence type="ECO:0000259" key="20">
    <source>
        <dbReference type="PROSITE" id="PS50885"/>
    </source>
</evidence>
<dbReference type="SUPFAM" id="SSF47226">
    <property type="entry name" value="Histidine-containing phosphotransfer domain, HPT domain"/>
    <property type="match status" value="1"/>
</dbReference>
<dbReference type="InterPro" id="IPR001789">
    <property type="entry name" value="Sig_transdc_resp-reg_receiver"/>
</dbReference>